<keyword evidence="1" id="KW-0472">Membrane</keyword>
<dbReference type="AlphaFoldDB" id="A0A395V8N7"/>
<dbReference type="Proteomes" id="UP000266172">
    <property type="component" value="Unassembled WGS sequence"/>
</dbReference>
<evidence type="ECO:0000313" key="2">
    <source>
        <dbReference type="EMBL" id="RGS40547.1"/>
    </source>
</evidence>
<evidence type="ECO:0000256" key="1">
    <source>
        <dbReference type="SAM" id="Phobius"/>
    </source>
</evidence>
<accession>A0A395V8N7</accession>
<dbReference type="PANTHER" id="PTHR38450">
    <property type="entry name" value="STAGE V SPORULATION PROTEIN AC-RELATED"/>
    <property type="match status" value="1"/>
</dbReference>
<proteinExistence type="predicted"/>
<dbReference type="EMBL" id="QRVL01000006">
    <property type="protein sequence ID" value="RGS40547.1"/>
    <property type="molecule type" value="Genomic_DNA"/>
</dbReference>
<feature type="transmembrane region" description="Helical" evidence="1">
    <location>
        <begin position="120"/>
        <end position="148"/>
    </location>
</feature>
<sequence>MDKEKERLQKKYNDYVKQVTPTHNLWWNMAKAFVTGGIICCIGQFILNVCGNYGLDQKTSGSWCSMLLILLSVLLTGLNLYPSIANWGGAGALVPITGFANGVAAPAIEFQKEGQVFGIGCKIFTIAGPVILYGIFSSWVLGLIYWVLKWWGMV</sequence>
<evidence type="ECO:0000313" key="3">
    <source>
        <dbReference type="Proteomes" id="UP000266172"/>
    </source>
</evidence>
<comment type="caution">
    <text evidence="2">The sequence shown here is derived from an EMBL/GenBank/DDBJ whole genome shotgun (WGS) entry which is preliminary data.</text>
</comment>
<feature type="transmembrane region" description="Helical" evidence="1">
    <location>
        <begin position="87"/>
        <end position="108"/>
    </location>
</feature>
<keyword evidence="1" id="KW-1133">Transmembrane helix</keyword>
<dbReference type="Pfam" id="PF03862">
    <property type="entry name" value="SpoVAC_SpoVAEB"/>
    <property type="match status" value="1"/>
</dbReference>
<dbReference type="InterPro" id="IPR005562">
    <property type="entry name" value="SpoVA"/>
</dbReference>
<keyword evidence="1" id="KW-0812">Transmembrane</keyword>
<gene>
    <name evidence="2" type="ORF">DWX93_08940</name>
</gene>
<feature type="transmembrane region" description="Helical" evidence="1">
    <location>
        <begin position="32"/>
        <end position="51"/>
    </location>
</feature>
<feature type="transmembrane region" description="Helical" evidence="1">
    <location>
        <begin position="63"/>
        <end position="81"/>
    </location>
</feature>
<dbReference type="RefSeq" id="WP_118097351.1">
    <property type="nucleotide sequence ID" value="NZ_CAKMUY010000002.1"/>
</dbReference>
<dbReference type="PANTHER" id="PTHR38450:SF1">
    <property type="entry name" value="STAGE V SPORULATION PROTEIN AC"/>
    <property type="match status" value="1"/>
</dbReference>
<name>A0A395V8N7_9FIRM</name>
<protein>
    <submittedName>
        <fullName evidence="2">SpoVA/SpoVAEb family sporulation membrane protein</fullName>
    </submittedName>
</protein>
<reference evidence="2 3" key="1">
    <citation type="submission" date="2018-08" db="EMBL/GenBank/DDBJ databases">
        <title>A genome reference for cultivated species of the human gut microbiota.</title>
        <authorList>
            <person name="Zou Y."/>
            <person name="Xue W."/>
            <person name="Luo G."/>
        </authorList>
    </citation>
    <scope>NUCLEOTIDE SEQUENCE [LARGE SCALE GENOMIC DNA]</scope>
    <source>
        <strain evidence="2 3">AF22-12AC</strain>
    </source>
</reference>
<organism evidence="2 3">
    <name type="scientific">Roseburia hominis</name>
    <dbReference type="NCBI Taxonomy" id="301301"/>
    <lineage>
        <taxon>Bacteria</taxon>
        <taxon>Bacillati</taxon>
        <taxon>Bacillota</taxon>
        <taxon>Clostridia</taxon>
        <taxon>Lachnospirales</taxon>
        <taxon>Lachnospiraceae</taxon>
        <taxon>Roseburia</taxon>
    </lineage>
</organism>